<evidence type="ECO:0000313" key="4">
    <source>
        <dbReference type="EMBL" id="ORY51528.1"/>
    </source>
</evidence>
<sequence length="512" mass="55318">MASSAPTEEASGPFSVIRDATLRRNAIQLSQRDGFAASVVSGLIALIRSGDSLPQQQQQQQRQSAPSDTQLGFKIASIVDLSFALPARKKFTLAAHKNALVLTASASDTPVLSVPTESITSLLVLPTPHKPKQNFSVAWTVSSSESDLIYLDKAVLGPSATSDAFLFTFDNAGTQITFKSSTPALDGVLPKPAEKKDRIVEILRKTFEGSACHIEEPSMNVFNVSLGGKLGRQGVCWVDGLVKMKDGHFYMLPNTIFYGFKKPLLLVPIPQVRSISFAFITSRTFTLLVHYYPSSTASSTAKLALETFELEMVDKSELEGVLAYFKGRGVPVASAEELLPGENGNGSSASGSNKGKVVVLGAGEVADGDEDGEAVDASKKDVNGNALFDEDEEDDEDFVANDESDGDDLDEEYDSEHQTDDGSTDDEGDDDDDDEEEDDEDEEPEKIVLLDDDDDMDAEPSGQRAASELQVNSRKRKSEDTLTAAESGKSKRQFIAVDDEDEDEEDVDELAL</sequence>
<comment type="similarity">
    <text evidence="1">Belongs to the RTT106 family.</text>
</comment>
<dbReference type="GO" id="GO:0031491">
    <property type="term" value="F:nucleosome binding"/>
    <property type="evidence" value="ECO:0007669"/>
    <property type="project" value="TreeGrafter"/>
</dbReference>
<accession>A0A1Y2CWW4</accession>
<gene>
    <name evidence="4" type="ORF">BCR33DRAFT_846305</name>
</gene>
<feature type="compositionally biased region" description="Acidic residues" evidence="2">
    <location>
        <begin position="497"/>
        <end position="512"/>
    </location>
</feature>
<dbReference type="SUPFAM" id="SSF50729">
    <property type="entry name" value="PH domain-like"/>
    <property type="match status" value="1"/>
</dbReference>
<dbReference type="Gene3D" id="2.30.29.30">
    <property type="entry name" value="Pleckstrin-homology domain (PH domain)/Phosphotyrosine-binding domain (PTB)"/>
    <property type="match status" value="1"/>
</dbReference>
<dbReference type="OrthoDB" id="75754at2759"/>
<dbReference type="InterPro" id="IPR050454">
    <property type="entry name" value="RTT106/SSRP1_HistChap/FACT"/>
</dbReference>
<evidence type="ECO:0000259" key="3">
    <source>
        <dbReference type="SMART" id="SM01287"/>
    </source>
</evidence>
<evidence type="ECO:0000313" key="5">
    <source>
        <dbReference type="Proteomes" id="UP000193642"/>
    </source>
</evidence>
<feature type="compositionally biased region" description="Acidic residues" evidence="2">
    <location>
        <begin position="422"/>
        <end position="458"/>
    </location>
</feature>
<dbReference type="Proteomes" id="UP000193642">
    <property type="component" value="Unassembled WGS sequence"/>
</dbReference>
<feature type="region of interest" description="Disordered" evidence="2">
    <location>
        <begin position="366"/>
        <end position="512"/>
    </location>
</feature>
<comment type="caution">
    <text evidence="4">The sequence shown here is derived from an EMBL/GenBank/DDBJ whole genome shotgun (WGS) entry which is preliminary data.</text>
</comment>
<dbReference type="InterPro" id="IPR013719">
    <property type="entry name" value="RTT106/SPT16-like_middle_dom"/>
</dbReference>
<dbReference type="EMBL" id="MCGO01000005">
    <property type="protein sequence ID" value="ORY51528.1"/>
    <property type="molecule type" value="Genomic_DNA"/>
</dbReference>
<dbReference type="PANTHER" id="PTHR45849:SF3">
    <property type="entry name" value="HISTONE CHAPERONE RTT106"/>
    <property type="match status" value="1"/>
</dbReference>
<proteinExistence type="inferred from homology"/>
<dbReference type="PANTHER" id="PTHR45849">
    <property type="entry name" value="FACT COMPLEX SUBUNIT SSRP1"/>
    <property type="match status" value="1"/>
</dbReference>
<organism evidence="4 5">
    <name type="scientific">Rhizoclosmatium globosum</name>
    <dbReference type="NCBI Taxonomy" id="329046"/>
    <lineage>
        <taxon>Eukaryota</taxon>
        <taxon>Fungi</taxon>
        <taxon>Fungi incertae sedis</taxon>
        <taxon>Chytridiomycota</taxon>
        <taxon>Chytridiomycota incertae sedis</taxon>
        <taxon>Chytridiomycetes</taxon>
        <taxon>Chytridiales</taxon>
        <taxon>Chytriomycetaceae</taxon>
        <taxon>Rhizoclosmatium</taxon>
    </lineage>
</organism>
<dbReference type="SMART" id="SM01287">
    <property type="entry name" value="Rtt106"/>
    <property type="match status" value="1"/>
</dbReference>
<dbReference type="AlphaFoldDB" id="A0A1Y2CWW4"/>
<protein>
    <submittedName>
        <fullName evidence="4">Rtt106-domain-containing protein</fullName>
    </submittedName>
</protein>
<dbReference type="InterPro" id="IPR011993">
    <property type="entry name" value="PH-like_dom_sf"/>
</dbReference>
<evidence type="ECO:0000256" key="2">
    <source>
        <dbReference type="SAM" id="MobiDB-lite"/>
    </source>
</evidence>
<name>A0A1Y2CWW4_9FUNG</name>
<dbReference type="GO" id="GO:0042393">
    <property type="term" value="F:histone binding"/>
    <property type="evidence" value="ECO:0007669"/>
    <property type="project" value="TreeGrafter"/>
</dbReference>
<keyword evidence="5" id="KW-1185">Reference proteome</keyword>
<reference evidence="4 5" key="1">
    <citation type="submission" date="2016-07" db="EMBL/GenBank/DDBJ databases">
        <title>Pervasive Adenine N6-methylation of Active Genes in Fungi.</title>
        <authorList>
            <consortium name="DOE Joint Genome Institute"/>
            <person name="Mondo S.J."/>
            <person name="Dannebaum R.O."/>
            <person name="Kuo R.C."/>
            <person name="Labutti K."/>
            <person name="Haridas S."/>
            <person name="Kuo A."/>
            <person name="Salamov A."/>
            <person name="Ahrendt S.R."/>
            <person name="Lipzen A."/>
            <person name="Sullivan W."/>
            <person name="Andreopoulos W.B."/>
            <person name="Clum A."/>
            <person name="Lindquist E."/>
            <person name="Daum C."/>
            <person name="Ramamoorthy G.K."/>
            <person name="Gryganskyi A."/>
            <person name="Culley D."/>
            <person name="Magnuson J.K."/>
            <person name="James T.Y."/>
            <person name="O'Malley M.A."/>
            <person name="Stajich J.E."/>
            <person name="Spatafora J.W."/>
            <person name="Visel A."/>
            <person name="Grigoriev I.V."/>
        </authorList>
    </citation>
    <scope>NUCLEOTIDE SEQUENCE [LARGE SCALE GENOMIC DNA]</scope>
    <source>
        <strain evidence="4 5">JEL800</strain>
    </source>
</reference>
<dbReference type="Pfam" id="PF08512">
    <property type="entry name" value="Rttp106-like_middle"/>
    <property type="match status" value="1"/>
</dbReference>
<feature type="compositionally biased region" description="Acidic residues" evidence="2">
    <location>
        <begin position="388"/>
        <end position="414"/>
    </location>
</feature>
<evidence type="ECO:0000256" key="1">
    <source>
        <dbReference type="ARBA" id="ARBA00006159"/>
    </source>
</evidence>
<dbReference type="STRING" id="329046.A0A1Y2CWW4"/>
<feature type="domain" description="Histone chaperone RTT106/FACT complex subunit SPT16-like middle" evidence="3">
    <location>
        <begin position="235"/>
        <end position="335"/>
    </location>
</feature>